<dbReference type="AlphaFoldDB" id="A0A0F9WDT9"/>
<evidence type="ECO:0008006" key="2">
    <source>
        <dbReference type="Google" id="ProtNLM"/>
    </source>
</evidence>
<evidence type="ECO:0000313" key="1">
    <source>
        <dbReference type="EMBL" id="KKN76393.1"/>
    </source>
</evidence>
<sequence>MVFVDDQAAIDFVKAHQGNDPFIIEARKQSKTLNALIEGDGFLEELILRIEHLESESKSKSRRKYSRSIVDFYQRLLTPVDNVFSATGGSRKYLIENDDDKAELIAKTMNLRGDKSIEEWLQTQWMRVYHTDPNGIVFMEYTTEEIHGVDDVYPTYKSIGSIKTYRVIGQRIHLLLFEPKVLPEGAKLWRLVDDEKDYTIIESGDTFTVDQEHTFEHPFSRVPGIVNSNIQKVGEEFKESPIRSVVELSREYARDQSIKTIFKFQQGFPKMWRYEMGCAMCKGTGKSGASSESCKNCNGKGWLVTNDVTDVIRLKIPQANETVLAPNIMGFVSPDIDAWDQFTKELELLQDMASVTHWGTVIGVSEDRITNKTATEIVIMNKQPLENKLDFYSSTTEFMELQITNFIADFLQPTRDKEENAALIAYGRRYIIESSDMILKRYEMSKDKGDSTVILDRLYNEWITAKFHNDPIWLNVLVKKSNIEPYLHYTAEQVGEIFNQKQARKKVQFRDWWEEQSKDFVFKSTEKELKASFDSWFETNQIKNSDE</sequence>
<dbReference type="EMBL" id="LAZR01000296">
    <property type="protein sequence ID" value="KKN76393.1"/>
    <property type="molecule type" value="Genomic_DNA"/>
</dbReference>
<comment type="caution">
    <text evidence="1">The sequence shown here is derived from an EMBL/GenBank/DDBJ whole genome shotgun (WGS) entry which is preliminary data.</text>
</comment>
<organism evidence="1">
    <name type="scientific">marine sediment metagenome</name>
    <dbReference type="NCBI Taxonomy" id="412755"/>
    <lineage>
        <taxon>unclassified sequences</taxon>
        <taxon>metagenomes</taxon>
        <taxon>ecological metagenomes</taxon>
    </lineage>
</organism>
<accession>A0A0F9WDT9</accession>
<dbReference type="InterPro" id="IPR036410">
    <property type="entry name" value="HSP_DnaJ_Cys-rich_dom_sf"/>
</dbReference>
<name>A0A0F9WDT9_9ZZZZ</name>
<reference evidence="1" key="1">
    <citation type="journal article" date="2015" name="Nature">
        <title>Complex archaea that bridge the gap between prokaryotes and eukaryotes.</title>
        <authorList>
            <person name="Spang A."/>
            <person name="Saw J.H."/>
            <person name="Jorgensen S.L."/>
            <person name="Zaremba-Niedzwiedzka K."/>
            <person name="Martijn J."/>
            <person name="Lind A.E."/>
            <person name="van Eijk R."/>
            <person name="Schleper C."/>
            <person name="Guy L."/>
            <person name="Ettema T.J."/>
        </authorList>
    </citation>
    <scope>NUCLEOTIDE SEQUENCE</scope>
</reference>
<dbReference type="Gene3D" id="6.20.20.10">
    <property type="match status" value="1"/>
</dbReference>
<gene>
    <name evidence="1" type="ORF">LCGC14_0370790</name>
</gene>
<dbReference type="SUPFAM" id="SSF57938">
    <property type="entry name" value="DnaJ/Hsp40 cysteine-rich domain"/>
    <property type="match status" value="1"/>
</dbReference>
<proteinExistence type="predicted"/>
<protein>
    <recommendedName>
        <fullName evidence="2">Phage portal protein</fullName>
    </recommendedName>
</protein>